<proteinExistence type="predicted"/>
<evidence type="ECO:0000256" key="1">
    <source>
        <dbReference type="SAM" id="SignalP"/>
    </source>
</evidence>
<accession>A0ABZ1H034</accession>
<dbReference type="Proteomes" id="UP001340816">
    <property type="component" value="Chromosome"/>
</dbReference>
<name>A0ABZ1H034_STRPH</name>
<reference evidence="2 3" key="1">
    <citation type="submission" date="2022-10" db="EMBL/GenBank/DDBJ databases">
        <title>The complete genomes of actinobacterial strains from the NBC collection.</title>
        <authorList>
            <person name="Joergensen T.S."/>
            <person name="Alvarez Arevalo M."/>
            <person name="Sterndorff E.B."/>
            <person name="Faurdal D."/>
            <person name="Vuksanovic O."/>
            <person name="Mourched A.-S."/>
            <person name="Charusanti P."/>
            <person name="Shaw S."/>
            <person name="Blin K."/>
            <person name="Weber T."/>
        </authorList>
    </citation>
    <scope>NUCLEOTIDE SEQUENCE [LARGE SCALE GENOMIC DNA]</scope>
    <source>
        <strain evidence="2 3">NBC 01752</strain>
    </source>
</reference>
<keyword evidence="3" id="KW-1185">Reference proteome</keyword>
<gene>
    <name evidence="2" type="ORF">OHB35_00780</name>
</gene>
<dbReference type="RefSeq" id="WP_266757581.1">
    <property type="nucleotide sequence ID" value="NZ_CP108011.1"/>
</dbReference>
<protein>
    <submittedName>
        <fullName evidence="2">Uncharacterized protein</fullName>
    </submittedName>
</protein>
<dbReference type="EMBL" id="CP109135">
    <property type="protein sequence ID" value="WSD11863.1"/>
    <property type="molecule type" value="Genomic_DNA"/>
</dbReference>
<evidence type="ECO:0000313" key="3">
    <source>
        <dbReference type="Proteomes" id="UP001340816"/>
    </source>
</evidence>
<organism evidence="2 3">
    <name type="scientific">Streptomyces phaeochromogenes</name>
    <dbReference type="NCBI Taxonomy" id="1923"/>
    <lineage>
        <taxon>Bacteria</taxon>
        <taxon>Bacillati</taxon>
        <taxon>Actinomycetota</taxon>
        <taxon>Actinomycetes</taxon>
        <taxon>Kitasatosporales</taxon>
        <taxon>Streptomycetaceae</taxon>
        <taxon>Streptomyces</taxon>
        <taxon>Streptomyces phaeochromogenes group</taxon>
    </lineage>
</organism>
<dbReference type="GeneID" id="93935361"/>
<feature type="signal peptide" evidence="1">
    <location>
        <begin position="1"/>
        <end position="19"/>
    </location>
</feature>
<feature type="chain" id="PRO_5047196082" evidence="1">
    <location>
        <begin position="20"/>
        <end position="40"/>
    </location>
</feature>
<keyword evidence="1" id="KW-0732">Signal</keyword>
<sequence length="40" mass="3901">MRKAVLGLFVALAAVLAVAPLTSADQSDTVACCGGTPGQP</sequence>
<evidence type="ECO:0000313" key="2">
    <source>
        <dbReference type="EMBL" id="WSD11863.1"/>
    </source>
</evidence>